<evidence type="ECO:0000313" key="11">
    <source>
        <dbReference type="Proteomes" id="UP000077098"/>
    </source>
</evidence>
<dbReference type="GO" id="GO:0005886">
    <property type="term" value="C:plasma membrane"/>
    <property type="evidence" value="ECO:0007669"/>
    <property type="project" value="UniProtKB-SubCell"/>
</dbReference>
<evidence type="ECO:0000256" key="4">
    <source>
        <dbReference type="ARBA" id="ARBA00022692"/>
    </source>
</evidence>
<dbReference type="AlphaFoldDB" id="A0A176XGW6"/>
<feature type="transmembrane region" description="Helical" evidence="9">
    <location>
        <begin position="191"/>
        <end position="212"/>
    </location>
</feature>
<comment type="subcellular location">
    <subcellularLocation>
        <location evidence="1">Cell membrane</location>
        <topology evidence="1">Multi-pass membrane protein</topology>
    </subcellularLocation>
</comment>
<evidence type="ECO:0000256" key="1">
    <source>
        <dbReference type="ARBA" id="ARBA00004651"/>
    </source>
</evidence>
<feature type="transmembrane region" description="Helical" evidence="9">
    <location>
        <begin position="224"/>
        <end position="247"/>
    </location>
</feature>
<dbReference type="PANTHER" id="PTHR11795:SF445">
    <property type="entry name" value="AMINO ACID ABC TRANSPORTER PERMEASE PROTEIN"/>
    <property type="match status" value="1"/>
</dbReference>
<dbReference type="Proteomes" id="UP000077098">
    <property type="component" value="Unassembled WGS sequence"/>
</dbReference>
<evidence type="ECO:0000256" key="9">
    <source>
        <dbReference type="SAM" id="Phobius"/>
    </source>
</evidence>
<dbReference type="GO" id="GO:0006865">
    <property type="term" value="P:amino acid transport"/>
    <property type="evidence" value="ECO:0007669"/>
    <property type="project" value="UniProtKB-KW"/>
</dbReference>
<evidence type="ECO:0000256" key="5">
    <source>
        <dbReference type="ARBA" id="ARBA00022970"/>
    </source>
</evidence>
<keyword evidence="2" id="KW-0813">Transport</keyword>
<dbReference type="EMBL" id="LXPS01000007">
    <property type="protein sequence ID" value="OAE48195.1"/>
    <property type="molecule type" value="Genomic_DNA"/>
</dbReference>
<comment type="similarity">
    <text evidence="8">Belongs to the binding-protein-dependent transport system permease family. LivHM subfamily.</text>
</comment>
<feature type="transmembrane region" description="Helical" evidence="9">
    <location>
        <begin position="132"/>
        <end position="157"/>
    </location>
</feature>
<keyword evidence="6 9" id="KW-1133">Transmembrane helix</keyword>
<keyword evidence="4 9" id="KW-0812">Transmembrane</keyword>
<keyword evidence="7 9" id="KW-0472">Membrane</keyword>
<accession>A0A176XGW6</accession>
<protein>
    <recommendedName>
        <fullName evidence="12">Branched-chain amino acid ABC transporter permease</fullName>
    </recommendedName>
</protein>
<comment type="caution">
    <text evidence="10">The sequence shown here is derived from an EMBL/GenBank/DDBJ whole genome shotgun (WGS) entry which is preliminary data.</text>
</comment>
<dbReference type="GO" id="GO:0022857">
    <property type="term" value="F:transmembrane transporter activity"/>
    <property type="evidence" value="ECO:0007669"/>
    <property type="project" value="InterPro"/>
</dbReference>
<evidence type="ECO:0000256" key="2">
    <source>
        <dbReference type="ARBA" id="ARBA00022448"/>
    </source>
</evidence>
<evidence type="ECO:0000256" key="8">
    <source>
        <dbReference type="ARBA" id="ARBA00037998"/>
    </source>
</evidence>
<evidence type="ECO:0000256" key="3">
    <source>
        <dbReference type="ARBA" id="ARBA00022475"/>
    </source>
</evidence>
<feature type="transmembrane region" description="Helical" evidence="9">
    <location>
        <begin position="55"/>
        <end position="80"/>
    </location>
</feature>
<evidence type="ECO:0000313" key="10">
    <source>
        <dbReference type="EMBL" id="OAE48195.1"/>
    </source>
</evidence>
<evidence type="ECO:0008006" key="12">
    <source>
        <dbReference type="Google" id="ProtNLM"/>
    </source>
</evidence>
<sequence>MEDVFVYGILRGGIYALAAFGFSLVLGVIGIVNFAHGTLVVFGGLLTHYLSTMLGMPYVLALLLGAIGTGMLAAFIQRFFVARTFKLEPLMVLVQTFGIATVITELGIRFWGSEERILRIDAGLPAGFSLGATFVPTFDFLLFLVSIISAAALYFLLQKTEFGRAVRACRDARQSAQLNGINLKATFEKTMFVSGAWAGLAGGMFITLSPLAPYMDFHWTIDSFLVIVIGGLGSMVGALVGGLVFGVLSFAASYYAPTIAPAITFSVLLLFLLFRPQGLFGSASLARK</sequence>
<dbReference type="RefSeq" id="WP_063947973.1">
    <property type="nucleotide sequence ID" value="NZ_LXPS01000007.1"/>
</dbReference>
<reference evidence="10 11" key="1">
    <citation type="submission" date="2016-05" db="EMBL/GenBank/DDBJ databases">
        <authorList>
            <person name="Lavstsen T."/>
            <person name="Jespersen J.S."/>
        </authorList>
    </citation>
    <scope>NUCLEOTIDE SEQUENCE [LARGE SCALE GENOMIC DNA]</scope>
    <source>
        <strain evidence="10 11">KCJ1736</strain>
    </source>
</reference>
<evidence type="ECO:0000256" key="7">
    <source>
        <dbReference type="ARBA" id="ARBA00023136"/>
    </source>
</evidence>
<gene>
    <name evidence="10" type="ORF">A7J57_22595</name>
</gene>
<feature type="transmembrane region" description="Helical" evidence="9">
    <location>
        <begin position="92"/>
        <end position="112"/>
    </location>
</feature>
<evidence type="ECO:0000256" key="6">
    <source>
        <dbReference type="ARBA" id="ARBA00022989"/>
    </source>
</evidence>
<keyword evidence="3" id="KW-1003">Cell membrane</keyword>
<dbReference type="InterPro" id="IPR001851">
    <property type="entry name" value="ABC_transp_permease"/>
</dbReference>
<dbReference type="Pfam" id="PF02653">
    <property type="entry name" value="BPD_transp_2"/>
    <property type="match status" value="1"/>
</dbReference>
<keyword evidence="5" id="KW-0029">Amino-acid transport</keyword>
<feature type="transmembrane region" description="Helical" evidence="9">
    <location>
        <begin position="12"/>
        <end position="35"/>
    </location>
</feature>
<organism evidence="10 11">
    <name type="scientific">Agrobacterium tumefaciens</name>
    <dbReference type="NCBI Taxonomy" id="358"/>
    <lineage>
        <taxon>Bacteria</taxon>
        <taxon>Pseudomonadati</taxon>
        <taxon>Pseudomonadota</taxon>
        <taxon>Alphaproteobacteria</taxon>
        <taxon>Hyphomicrobiales</taxon>
        <taxon>Rhizobiaceae</taxon>
        <taxon>Rhizobium/Agrobacterium group</taxon>
        <taxon>Agrobacterium</taxon>
        <taxon>Agrobacterium tumefaciens complex</taxon>
    </lineage>
</organism>
<feature type="transmembrane region" description="Helical" evidence="9">
    <location>
        <begin position="254"/>
        <end position="274"/>
    </location>
</feature>
<dbReference type="InterPro" id="IPR052157">
    <property type="entry name" value="BCAA_transport_permease"/>
</dbReference>
<proteinExistence type="inferred from homology"/>
<dbReference type="PANTHER" id="PTHR11795">
    <property type="entry name" value="BRANCHED-CHAIN AMINO ACID TRANSPORT SYSTEM PERMEASE PROTEIN LIVH"/>
    <property type="match status" value="1"/>
</dbReference>
<name>A0A176XGW6_AGRTU</name>
<dbReference type="CDD" id="cd06582">
    <property type="entry name" value="TM_PBP1_LivH_like"/>
    <property type="match status" value="1"/>
</dbReference>